<accession>A0ABR8GT79</accession>
<dbReference type="Pfam" id="PF01471">
    <property type="entry name" value="PG_binding_1"/>
    <property type="match status" value="4"/>
</dbReference>
<feature type="compositionally biased region" description="Basic and acidic residues" evidence="1">
    <location>
        <begin position="257"/>
        <end position="266"/>
    </location>
</feature>
<feature type="compositionally biased region" description="Polar residues" evidence="1">
    <location>
        <begin position="149"/>
        <end position="158"/>
    </location>
</feature>
<feature type="region of interest" description="Disordered" evidence="1">
    <location>
        <begin position="244"/>
        <end position="266"/>
    </location>
</feature>
<evidence type="ECO:0000313" key="4">
    <source>
        <dbReference type="Proteomes" id="UP000660380"/>
    </source>
</evidence>
<dbReference type="InterPro" id="IPR002477">
    <property type="entry name" value="Peptidoglycan-bd-like"/>
</dbReference>
<dbReference type="InterPro" id="IPR036365">
    <property type="entry name" value="PGBD-like_sf"/>
</dbReference>
<feature type="domain" description="Peptidoglycan binding-like" evidence="2">
    <location>
        <begin position="71"/>
        <end position="127"/>
    </location>
</feature>
<dbReference type="Gene3D" id="1.10.101.10">
    <property type="entry name" value="PGBD-like superfamily/PGBD"/>
    <property type="match status" value="4"/>
</dbReference>
<evidence type="ECO:0000313" key="3">
    <source>
        <dbReference type="EMBL" id="MBD2606558.1"/>
    </source>
</evidence>
<feature type="domain" description="Peptidoglycan binding-like" evidence="2">
    <location>
        <begin position="272"/>
        <end position="328"/>
    </location>
</feature>
<dbReference type="PANTHER" id="PTHR41533:SF1">
    <property type="entry name" value="L,D-TRANSPEPTIDASE YCBB-RELATED"/>
    <property type="match status" value="1"/>
</dbReference>
<feature type="domain" description="Peptidoglycan binding-like" evidence="2">
    <location>
        <begin position="192"/>
        <end position="247"/>
    </location>
</feature>
<sequence>MENLAYLHLAFVYEESPSSELVSLSSLLNKAAAPDWKRLSSKAWGYMLPLAVTLSVLSVVSSALALERGDQGPSVRNLQQKLQKTGFYQAPVSQVFDFPTEDAVRRFQKSAGLPIDGVANATTLQKLDSWRAPSVGRQANKPVVVNTQTEAKKPTQNTEVKKPQTTEAKKPTQTTVATKRSNPNLLARGDEGEEVRVLQERLRVAGYYKGNSTGVFGSITEEGVKRFQQAYKLDADGIVGPETERKLPVSGIGNGEDTAKGRNDGQLKIGDRGEAVRVVQEQLIKAGYLEGKPNGYYGPNTTDAVRRFQTANYLASSGVAGPTTRAKLYSLVTSGTKNEFNVLEIQRRLHERGFYKGTLNGVMGNDTKKAIRQAQLFYGISLNDVKSGRY</sequence>
<gene>
    <name evidence="3" type="ORF">H6G81_18985</name>
</gene>
<dbReference type="PANTHER" id="PTHR41533">
    <property type="entry name" value="L,D-TRANSPEPTIDASE HI_1667-RELATED"/>
    <property type="match status" value="1"/>
</dbReference>
<dbReference type="EMBL" id="JACJTA010000042">
    <property type="protein sequence ID" value="MBD2606558.1"/>
    <property type="molecule type" value="Genomic_DNA"/>
</dbReference>
<dbReference type="SUPFAM" id="SSF47090">
    <property type="entry name" value="PGBD-like"/>
    <property type="match status" value="4"/>
</dbReference>
<feature type="domain" description="Peptidoglycan binding-like" evidence="2">
    <location>
        <begin position="341"/>
        <end position="380"/>
    </location>
</feature>
<dbReference type="InterPro" id="IPR036366">
    <property type="entry name" value="PGBDSf"/>
</dbReference>
<evidence type="ECO:0000256" key="1">
    <source>
        <dbReference type="SAM" id="MobiDB-lite"/>
    </source>
</evidence>
<feature type="compositionally biased region" description="Basic and acidic residues" evidence="1">
    <location>
        <begin position="159"/>
        <end position="170"/>
    </location>
</feature>
<dbReference type="InterPro" id="IPR052905">
    <property type="entry name" value="LD-transpeptidase_YkuD-like"/>
</dbReference>
<organism evidence="3 4">
    <name type="scientific">Scytonema hofmannii FACHB-248</name>
    <dbReference type="NCBI Taxonomy" id="1842502"/>
    <lineage>
        <taxon>Bacteria</taxon>
        <taxon>Bacillati</taxon>
        <taxon>Cyanobacteriota</taxon>
        <taxon>Cyanophyceae</taxon>
        <taxon>Nostocales</taxon>
        <taxon>Scytonemataceae</taxon>
        <taxon>Scytonema</taxon>
    </lineage>
</organism>
<dbReference type="Proteomes" id="UP000660380">
    <property type="component" value="Unassembled WGS sequence"/>
</dbReference>
<keyword evidence="4" id="KW-1185">Reference proteome</keyword>
<evidence type="ECO:0000259" key="2">
    <source>
        <dbReference type="Pfam" id="PF01471"/>
    </source>
</evidence>
<proteinExistence type="predicted"/>
<protein>
    <submittedName>
        <fullName evidence="3">Peptidoglycan-binding protein</fullName>
    </submittedName>
</protein>
<comment type="caution">
    <text evidence="3">The sequence shown here is derived from an EMBL/GenBank/DDBJ whole genome shotgun (WGS) entry which is preliminary data.</text>
</comment>
<reference evidence="3 4" key="1">
    <citation type="journal article" date="2020" name="ISME J.">
        <title>Comparative genomics reveals insights into cyanobacterial evolution and habitat adaptation.</title>
        <authorList>
            <person name="Chen M.Y."/>
            <person name="Teng W.K."/>
            <person name="Zhao L."/>
            <person name="Hu C.X."/>
            <person name="Zhou Y.K."/>
            <person name="Han B.P."/>
            <person name="Song L.R."/>
            <person name="Shu W.S."/>
        </authorList>
    </citation>
    <scope>NUCLEOTIDE SEQUENCE [LARGE SCALE GENOMIC DNA]</scope>
    <source>
        <strain evidence="3 4">FACHB-248</strain>
    </source>
</reference>
<dbReference type="RefSeq" id="WP_029637741.1">
    <property type="nucleotide sequence ID" value="NZ_JACJTA010000042.1"/>
</dbReference>
<feature type="region of interest" description="Disordered" evidence="1">
    <location>
        <begin position="149"/>
        <end position="177"/>
    </location>
</feature>
<name>A0ABR8GT79_9CYAN</name>